<dbReference type="KEGG" id="fox:FOXG_19809"/>
<name>A0A0J9V6E7_FUSO4</name>
<dbReference type="PANTHER" id="PTHR28254">
    <property type="entry name" value="CYTOCHROME B-C1 COMPLEX SUBUNIT 10"/>
    <property type="match status" value="1"/>
</dbReference>
<keyword evidence="1" id="KW-0812">Transmembrane</keyword>
<dbReference type="Pfam" id="PF09796">
    <property type="entry name" value="QCR10"/>
    <property type="match status" value="1"/>
</dbReference>
<protein>
    <submittedName>
        <fullName evidence="2">Uncharacterized protein</fullName>
    </submittedName>
</protein>
<dbReference type="Proteomes" id="UP000009097">
    <property type="component" value="Unassembled WGS sequence"/>
</dbReference>
<keyword evidence="1" id="KW-0472">Membrane</keyword>
<keyword evidence="1" id="KW-1133">Transmembrane helix</keyword>
<accession>A0A0J9V6E7</accession>
<gene>
    <name evidence="2" type="ORF">FOXG_19809</name>
</gene>
<organism evidence="2 3">
    <name type="scientific">Fusarium oxysporum f. sp. lycopersici (strain 4287 / CBS 123668 / FGSC 9935 / NRRL 34936)</name>
    <name type="common">Fusarium vascular wilt of tomato</name>
    <dbReference type="NCBI Taxonomy" id="426428"/>
    <lineage>
        <taxon>Eukaryota</taxon>
        <taxon>Fungi</taxon>
        <taxon>Dikarya</taxon>
        <taxon>Ascomycota</taxon>
        <taxon>Pezizomycotina</taxon>
        <taxon>Sordariomycetes</taxon>
        <taxon>Hypocreomycetidae</taxon>
        <taxon>Hypocreales</taxon>
        <taxon>Nectriaceae</taxon>
        <taxon>Fusarium</taxon>
        <taxon>Fusarium oxysporum species complex</taxon>
    </lineage>
</organism>
<dbReference type="RefSeq" id="XP_018245159.1">
    <property type="nucleotide sequence ID" value="XM_018400084.1"/>
</dbReference>
<evidence type="ECO:0000256" key="1">
    <source>
        <dbReference type="SAM" id="Phobius"/>
    </source>
</evidence>
<feature type="transmembrane region" description="Helical" evidence="1">
    <location>
        <begin position="41"/>
        <end position="59"/>
    </location>
</feature>
<proteinExistence type="predicted"/>
<dbReference type="OrthoDB" id="2391627at2759"/>
<evidence type="ECO:0000313" key="3">
    <source>
        <dbReference type="Proteomes" id="UP000009097"/>
    </source>
</evidence>
<feature type="transmembrane region" description="Helical" evidence="1">
    <location>
        <begin position="95"/>
        <end position="111"/>
    </location>
</feature>
<dbReference type="GO" id="GO:0005739">
    <property type="term" value="C:mitochondrion"/>
    <property type="evidence" value="ECO:0007669"/>
    <property type="project" value="GOC"/>
</dbReference>
<reference evidence="2" key="1">
    <citation type="submission" date="2007-04" db="EMBL/GenBank/DDBJ databases">
        <authorList>
            <consortium name="The Broad Institute Genome Sequencing Platform"/>
            <person name="Birren B."/>
            <person name="Lander E."/>
            <person name="Galagan J."/>
            <person name="Nusbaum C."/>
            <person name="Devon K."/>
            <person name="Ma L.-J."/>
            <person name="Jaffe D."/>
            <person name="Butler J."/>
            <person name="Alvarez P."/>
            <person name="Gnerre S."/>
            <person name="Grabherr M."/>
            <person name="Kleber M."/>
            <person name="Mauceli E."/>
            <person name="Brockman W."/>
            <person name="MacCallum I.A."/>
            <person name="Young S."/>
            <person name="LaButti K."/>
            <person name="DeCaprio D."/>
            <person name="Crawford M."/>
            <person name="Koehrsen M."/>
            <person name="Engels R."/>
            <person name="Montgomery P."/>
            <person name="Pearson M."/>
            <person name="Howarth C."/>
            <person name="Larson L."/>
            <person name="White J."/>
            <person name="O'Leary S."/>
            <person name="Kodira C."/>
            <person name="Zeng Q."/>
            <person name="Yandava C."/>
            <person name="Alvarado L."/>
            <person name="Kistler C."/>
            <person name="Shim W.-B."/>
            <person name="Kang S."/>
            <person name="Woloshuk C."/>
        </authorList>
    </citation>
    <scope>NUCLEOTIDE SEQUENCE</scope>
    <source>
        <strain evidence="2">4287</strain>
    </source>
</reference>
<evidence type="ECO:0000313" key="2">
    <source>
        <dbReference type="EMBL" id="KNB07114.1"/>
    </source>
</evidence>
<dbReference type="GeneID" id="28960515"/>
<reference evidence="2" key="2">
    <citation type="journal article" date="2010" name="Nature">
        <title>Comparative genomics reveals mobile pathogenicity chromosomes in Fusarium.</title>
        <authorList>
            <person name="Ma L.J."/>
            <person name="van der Does H.C."/>
            <person name="Borkovich K.A."/>
            <person name="Coleman J.J."/>
            <person name="Daboussi M.J."/>
            <person name="Di Pietro A."/>
            <person name="Dufresne M."/>
            <person name="Freitag M."/>
            <person name="Grabherr M."/>
            <person name="Henrissat B."/>
            <person name="Houterman P.M."/>
            <person name="Kang S."/>
            <person name="Shim W.B."/>
            <person name="Woloshuk C."/>
            <person name="Xie X."/>
            <person name="Xu J.R."/>
            <person name="Antoniw J."/>
            <person name="Baker S.E."/>
            <person name="Bluhm B.H."/>
            <person name="Breakspear A."/>
            <person name="Brown D.W."/>
            <person name="Butchko R.A."/>
            <person name="Chapman S."/>
            <person name="Coulson R."/>
            <person name="Coutinho P.M."/>
            <person name="Danchin E.G."/>
            <person name="Diener A."/>
            <person name="Gale L.R."/>
            <person name="Gardiner D.M."/>
            <person name="Goff S."/>
            <person name="Hammond-Kosack K.E."/>
            <person name="Hilburn K."/>
            <person name="Hua-Van A."/>
            <person name="Jonkers W."/>
            <person name="Kazan K."/>
            <person name="Kodira C.D."/>
            <person name="Koehrsen M."/>
            <person name="Kumar L."/>
            <person name="Lee Y.H."/>
            <person name="Li L."/>
            <person name="Manners J.M."/>
            <person name="Miranda-Saavedra D."/>
            <person name="Mukherjee M."/>
            <person name="Park G."/>
            <person name="Park J."/>
            <person name="Park S.Y."/>
            <person name="Proctor R.H."/>
            <person name="Regev A."/>
            <person name="Ruiz-Roldan M.C."/>
            <person name="Sain D."/>
            <person name="Sakthikumar S."/>
            <person name="Sykes S."/>
            <person name="Schwartz D.C."/>
            <person name="Turgeon B.G."/>
            <person name="Wapinski I."/>
            <person name="Yoder O."/>
            <person name="Young S."/>
            <person name="Zeng Q."/>
            <person name="Zhou S."/>
            <person name="Galagan J."/>
            <person name="Cuomo C.A."/>
            <person name="Kistler H.C."/>
            <person name="Rep M."/>
        </authorList>
    </citation>
    <scope>NUCLEOTIDE SEQUENCE [LARGE SCALE GENOMIC DNA]</scope>
    <source>
        <strain evidence="2">4287</strain>
    </source>
</reference>
<dbReference type="EMBL" id="DS231705">
    <property type="protein sequence ID" value="KNB07114.1"/>
    <property type="molecule type" value="Genomic_DNA"/>
</dbReference>
<dbReference type="AlphaFoldDB" id="A0A0J9V6E7"/>
<dbReference type="VEuPathDB" id="FungiDB:FOXG_19809"/>
<sequence>MVSYTPIRMSEFKSNYGPKYHPQPNVAGITPQSAFRIGSRLAMYGAPAAVAVLLFANGIPRVQRDVLQKIPFLGNYFRKEIHPADNVSLDYDTKHWGRLLIVCIAFLNYLVDLRKIDVVQRPCRLSLYKIFQ</sequence>
<dbReference type="GO" id="GO:0006122">
    <property type="term" value="P:mitochondrial electron transport, ubiquinol to cytochrome c"/>
    <property type="evidence" value="ECO:0007669"/>
    <property type="project" value="InterPro"/>
</dbReference>
<dbReference type="PANTHER" id="PTHR28254:SF1">
    <property type="entry name" value="CYTOCHROME B-C1 COMPLEX SUBUNIT 10, MITOCHONDRIAL"/>
    <property type="match status" value="1"/>
</dbReference>
<dbReference type="InterPro" id="IPR019182">
    <property type="entry name" value="Cytochrome_b-c1_su10_fun"/>
</dbReference>